<protein>
    <submittedName>
        <fullName evidence="5">Regulatory protein, gntR family</fullName>
    </submittedName>
</protein>
<dbReference type="RefSeq" id="WP_172894519.1">
    <property type="nucleotide sequence ID" value="NZ_LT607410.1"/>
</dbReference>
<evidence type="ECO:0000256" key="2">
    <source>
        <dbReference type="ARBA" id="ARBA00023125"/>
    </source>
</evidence>
<dbReference type="CDD" id="cd07377">
    <property type="entry name" value="WHTH_GntR"/>
    <property type="match status" value="1"/>
</dbReference>
<dbReference type="SUPFAM" id="SSF46785">
    <property type="entry name" value="Winged helix' DNA-binding domain"/>
    <property type="match status" value="1"/>
</dbReference>
<evidence type="ECO:0000313" key="6">
    <source>
        <dbReference type="Proteomes" id="UP000198228"/>
    </source>
</evidence>
<evidence type="ECO:0000256" key="3">
    <source>
        <dbReference type="ARBA" id="ARBA00023163"/>
    </source>
</evidence>
<dbReference type="PANTHER" id="PTHR44846">
    <property type="entry name" value="MANNOSYL-D-GLYCERATE TRANSPORT/METABOLISM SYSTEM REPRESSOR MNGR-RELATED"/>
    <property type="match status" value="1"/>
</dbReference>
<dbReference type="PROSITE" id="PS50949">
    <property type="entry name" value="HTH_GNTR"/>
    <property type="match status" value="1"/>
</dbReference>
<dbReference type="EMBL" id="LT607410">
    <property type="protein sequence ID" value="SCF45308.1"/>
    <property type="molecule type" value="Genomic_DNA"/>
</dbReference>
<dbReference type="PANTHER" id="PTHR44846:SF17">
    <property type="entry name" value="GNTR-FAMILY TRANSCRIPTIONAL REGULATOR"/>
    <property type="match status" value="1"/>
</dbReference>
<keyword evidence="2" id="KW-0238">DNA-binding</keyword>
<dbReference type="Pfam" id="PF00392">
    <property type="entry name" value="GntR"/>
    <property type="match status" value="1"/>
</dbReference>
<evidence type="ECO:0000256" key="1">
    <source>
        <dbReference type="ARBA" id="ARBA00023015"/>
    </source>
</evidence>
<dbReference type="GO" id="GO:0003677">
    <property type="term" value="F:DNA binding"/>
    <property type="evidence" value="ECO:0007669"/>
    <property type="project" value="UniProtKB-KW"/>
</dbReference>
<dbReference type="AlphaFoldDB" id="A0A1C5AJ94"/>
<sequence length="73" mass="7981">MPIPPTMNELINDLLRRIEVGEFPPASQIPSTQQLADHYDVSVSTIHRAVAALREQGVLVGRPGRQGPGKVVR</sequence>
<keyword evidence="3" id="KW-0804">Transcription</keyword>
<proteinExistence type="predicted"/>
<dbReference type="InterPro" id="IPR050679">
    <property type="entry name" value="Bact_HTH_transcr_reg"/>
</dbReference>
<reference evidence="5 6" key="1">
    <citation type="submission" date="2016-06" db="EMBL/GenBank/DDBJ databases">
        <authorList>
            <person name="Kjaerup R.B."/>
            <person name="Dalgaard T.S."/>
            <person name="Juul-Madsen H.R."/>
        </authorList>
    </citation>
    <scope>NUCLEOTIDE SEQUENCE [LARGE SCALE GENOMIC DNA]</scope>
    <source>
        <strain evidence="5 6">DSM 43821</strain>
    </source>
</reference>
<evidence type="ECO:0000259" key="4">
    <source>
        <dbReference type="PROSITE" id="PS50949"/>
    </source>
</evidence>
<gene>
    <name evidence="5" type="ORF">GA0074696_6156</name>
</gene>
<dbReference type="Proteomes" id="UP000198228">
    <property type="component" value="Chromosome I"/>
</dbReference>
<dbReference type="InterPro" id="IPR036388">
    <property type="entry name" value="WH-like_DNA-bd_sf"/>
</dbReference>
<dbReference type="GO" id="GO:0045892">
    <property type="term" value="P:negative regulation of DNA-templated transcription"/>
    <property type="evidence" value="ECO:0007669"/>
    <property type="project" value="TreeGrafter"/>
</dbReference>
<dbReference type="SMART" id="SM00345">
    <property type="entry name" value="HTH_GNTR"/>
    <property type="match status" value="1"/>
</dbReference>
<name>A0A1C5AJ94_9ACTN</name>
<feature type="domain" description="HTH gntR-type" evidence="4">
    <location>
        <begin position="4"/>
        <end position="73"/>
    </location>
</feature>
<organism evidence="5 6">
    <name type="scientific">Micromonospora purpureochromogenes</name>
    <dbReference type="NCBI Taxonomy" id="47872"/>
    <lineage>
        <taxon>Bacteria</taxon>
        <taxon>Bacillati</taxon>
        <taxon>Actinomycetota</taxon>
        <taxon>Actinomycetes</taxon>
        <taxon>Micromonosporales</taxon>
        <taxon>Micromonosporaceae</taxon>
        <taxon>Micromonospora</taxon>
    </lineage>
</organism>
<keyword evidence="1" id="KW-0805">Transcription regulation</keyword>
<dbReference type="Gene3D" id="1.10.10.10">
    <property type="entry name" value="Winged helix-like DNA-binding domain superfamily/Winged helix DNA-binding domain"/>
    <property type="match status" value="1"/>
</dbReference>
<evidence type="ECO:0000313" key="5">
    <source>
        <dbReference type="EMBL" id="SCF45308.1"/>
    </source>
</evidence>
<dbReference type="InterPro" id="IPR000524">
    <property type="entry name" value="Tscrpt_reg_HTH_GntR"/>
</dbReference>
<dbReference type="GO" id="GO:0003700">
    <property type="term" value="F:DNA-binding transcription factor activity"/>
    <property type="evidence" value="ECO:0007669"/>
    <property type="project" value="InterPro"/>
</dbReference>
<accession>A0A1C5AJ94</accession>
<dbReference type="InterPro" id="IPR036390">
    <property type="entry name" value="WH_DNA-bd_sf"/>
</dbReference>